<dbReference type="Proteomes" id="UP000502117">
    <property type="component" value="Chromosome"/>
</dbReference>
<evidence type="ECO:0000313" key="1">
    <source>
        <dbReference type="EMBL" id="QIJ02765.1"/>
    </source>
</evidence>
<sequence length="373" mass="42650">MAEGYRKIIKQGLLGSLVMVCFWQGEVVMAQAEKMQQGPASMVFTKHCVGRFEFELPQEMQLLTSGYGQPQFSIDIYHQDDKAEKKGVITGEHRLEQWLEYVEELRSKAAKYGPTKYVIRDLEPELKTLVYNEDSRVLMNDPNAKHDFSSFFFKDFPEQQLGLSIDGRANKFIARNAPNVDEILQQRLQWMRQAIEKIEYQPWPHKQAGVCLQRNILIANLQPPITPSGPYPTSAYKEGSYHENYQAEFFNGKDSLFEIIVNVYGKGEEKGLKEELSRYSGMMAFFASSKTKVAGREGRLFISDGKYSDTQREFTWVSTDSKINSVRYAHMEISGKIEIEDFPAMAPLNATEMIVGLLKSVRVRENGMVGVKD</sequence>
<dbReference type="RefSeq" id="WP_165564235.1">
    <property type="nucleotide sequence ID" value="NZ_CP045857.1"/>
</dbReference>
<organism evidence="1 2">
    <name type="scientific">Shewanella chilikensis</name>
    <dbReference type="NCBI Taxonomy" id="558541"/>
    <lineage>
        <taxon>Bacteria</taxon>
        <taxon>Pseudomonadati</taxon>
        <taxon>Pseudomonadota</taxon>
        <taxon>Gammaproteobacteria</taxon>
        <taxon>Alteromonadales</taxon>
        <taxon>Shewanellaceae</taxon>
        <taxon>Shewanella</taxon>
    </lineage>
</organism>
<gene>
    <name evidence="1" type="ORF">GII14_00295</name>
</gene>
<evidence type="ECO:0000313" key="2">
    <source>
        <dbReference type="Proteomes" id="UP000502117"/>
    </source>
</evidence>
<evidence type="ECO:0008006" key="3">
    <source>
        <dbReference type="Google" id="ProtNLM"/>
    </source>
</evidence>
<dbReference type="EMBL" id="CP045857">
    <property type="protein sequence ID" value="QIJ02765.1"/>
    <property type="molecule type" value="Genomic_DNA"/>
</dbReference>
<accession>A0A6G7LM92</accession>
<dbReference type="KEGG" id="schk:GII14_00295"/>
<protein>
    <recommendedName>
        <fullName evidence="3">Tle cognate immunity protein 4 C-terminal domain-containing protein</fullName>
    </recommendedName>
</protein>
<dbReference type="AlphaFoldDB" id="A0A6G7LM92"/>
<reference evidence="1 2" key="1">
    <citation type="submission" date="2019-11" db="EMBL/GenBank/DDBJ databases">
        <title>Complete Genome Sequence of Shewanella chilikensis Strain DC57, Isolated from Corroded Seal Rings at a floating production facility in Australia.</title>
        <authorList>
            <person name="Salgar-Chaparro S.J."/>
            <person name="Castillo-Villamizar G.A."/>
            <person name="Poehlein A."/>
            <person name="Daniel R."/>
            <person name="Machuca L."/>
        </authorList>
    </citation>
    <scope>NUCLEOTIDE SEQUENCE [LARGE SCALE GENOMIC DNA]</scope>
    <source>
        <strain evidence="1 2">DC57</strain>
    </source>
</reference>
<name>A0A6G7LM92_9GAMM</name>
<proteinExistence type="predicted"/>